<evidence type="ECO:0000256" key="2">
    <source>
        <dbReference type="ARBA" id="ARBA00007430"/>
    </source>
</evidence>
<evidence type="ECO:0000259" key="10">
    <source>
        <dbReference type="Pfam" id="PF08485"/>
    </source>
</evidence>
<dbReference type="Gene3D" id="3.40.50.720">
    <property type="entry name" value="NAD(P)-binding Rossmann-like Domain"/>
    <property type="match status" value="1"/>
</dbReference>
<dbReference type="PANTHER" id="PTHR43318">
    <property type="entry name" value="UDP-N-ACETYLGLUCOSAMINE 4,6-DEHYDRATASE"/>
    <property type="match status" value="1"/>
</dbReference>
<evidence type="ECO:0000256" key="8">
    <source>
        <dbReference type="ARBA" id="ARBA00033067"/>
    </source>
</evidence>
<evidence type="ECO:0000256" key="4">
    <source>
        <dbReference type="ARBA" id="ARBA00018569"/>
    </source>
</evidence>
<dbReference type="EC" id="5.1.3.2" evidence="3"/>
<dbReference type="Pfam" id="PF02719">
    <property type="entry name" value="Polysacc_synt_2"/>
    <property type="match status" value="1"/>
</dbReference>
<dbReference type="InterPro" id="IPR036291">
    <property type="entry name" value="NAD(P)-bd_dom_sf"/>
</dbReference>
<feature type="domain" description="UDP-glucose 4-epimerase CapD C-terminal" evidence="10">
    <location>
        <begin position="309"/>
        <end position="355"/>
    </location>
</feature>
<comment type="catalytic activity">
    <reaction evidence="1">
        <text>UDP-alpha-D-glucose = UDP-alpha-D-galactose</text>
        <dbReference type="Rhea" id="RHEA:22168"/>
        <dbReference type="ChEBI" id="CHEBI:58885"/>
        <dbReference type="ChEBI" id="CHEBI:66914"/>
        <dbReference type="EC" id="5.1.3.2"/>
    </reaction>
</comment>
<evidence type="ECO:0000256" key="1">
    <source>
        <dbReference type="ARBA" id="ARBA00000083"/>
    </source>
</evidence>
<comment type="similarity">
    <text evidence="2">Belongs to the polysaccharide synthase family.</text>
</comment>
<reference evidence="11" key="1">
    <citation type="submission" date="2022-01" db="EMBL/GenBank/DDBJ databases">
        <title>Novel bile acid biosynthetic pathways are enriched in the microbiome of centenarians.</title>
        <authorList>
            <person name="Sato Y."/>
            <person name="Atarashi K."/>
            <person name="Plichta R.D."/>
            <person name="Arai Y."/>
            <person name="Sasajima S."/>
            <person name="Kearney M.S."/>
            <person name="Suda W."/>
            <person name="Takeshita K."/>
            <person name="Sasaki T."/>
            <person name="Okamoto S."/>
            <person name="Skelly N.A."/>
            <person name="Okamura Y."/>
            <person name="Vlamakis H."/>
            <person name="Li Y."/>
            <person name="Tanoue T."/>
            <person name="Takei H."/>
            <person name="Nittono H."/>
            <person name="Narushima S."/>
            <person name="Irie J."/>
            <person name="Itoh H."/>
            <person name="Moriya K."/>
            <person name="Sugiura Y."/>
            <person name="Suematsu M."/>
            <person name="Moritoki N."/>
            <person name="Shibata S."/>
            <person name="Littman R.D."/>
            <person name="Fischbach A.M."/>
            <person name="Uwamino Y."/>
            <person name="Inoue T."/>
            <person name="Honda A."/>
            <person name="Hattori M."/>
            <person name="Murai T."/>
            <person name="Xavier J.R."/>
            <person name="Hirose N."/>
            <person name="Honda K."/>
        </authorList>
    </citation>
    <scope>NUCLEOTIDE SEQUENCE</scope>
    <source>
        <strain evidence="11">CE91-St12</strain>
    </source>
</reference>
<feature type="domain" description="Polysaccharide biosynthesis protein CapD-like" evidence="9">
    <location>
        <begin position="17"/>
        <end position="306"/>
    </location>
</feature>
<dbReference type="Proteomes" id="UP001055048">
    <property type="component" value="Unassembled WGS sequence"/>
</dbReference>
<sequence>MRNLIIKHMSIFNGKTLLITGGTGSFGNMVLKRFLDSDIKEIRIFSRDEKKQDDMRHHLQDMYAPEVANKVKFYIGDVRDRDSIDIAMRGGVDYIFSAAALKQVPSCEFFPMQAVETNVIGTNNVLESAIRHGVKNIVVLSTDKAAYPINAMGISKSMMEKVATAKGRQLGENAQTTICCTRYGNVMASRGSVIPLWVEQMTEGKPITITDSNMTRYMMTLNDAVDLVMFAFEHGHNGDLFVQKAPACTLEVLAQALKETYAEIDPKYLETPVKVIGTRHGEKVYETLVTREEMARAIDCGEYFRIPCDGRDLNYDKVEGGNPDVEKMEEYHSHNTRRLNVEEMKVLLHKLTFIREDLGLQPRAKAKEIRSE</sequence>
<dbReference type="AlphaFoldDB" id="A0AA37JZD1"/>
<evidence type="ECO:0000256" key="6">
    <source>
        <dbReference type="ARBA" id="ARBA00023235"/>
    </source>
</evidence>
<evidence type="ECO:0000313" key="11">
    <source>
        <dbReference type="EMBL" id="GKH14876.1"/>
    </source>
</evidence>
<evidence type="ECO:0000256" key="7">
    <source>
        <dbReference type="ARBA" id="ARBA00031367"/>
    </source>
</evidence>
<evidence type="ECO:0000256" key="5">
    <source>
        <dbReference type="ARBA" id="ARBA00022985"/>
    </source>
</evidence>
<dbReference type="EMBL" id="BQNL01000001">
    <property type="protein sequence ID" value="GKH14876.1"/>
    <property type="molecule type" value="Genomic_DNA"/>
</dbReference>
<proteinExistence type="inferred from homology"/>
<dbReference type="GO" id="GO:0003978">
    <property type="term" value="F:UDP-glucose 4-epimerase activity"/>
    <property type="evidence" value="ECO:0007669"/>
    <property type="project" value="UniProtKB-EC"/>
</dbReference>
<dbReference type="SUPFAM" id="SSF51735">
    <property type="entry name" value="NAD(P)-binding Rossmann-fold domains"/>
    <property type="match status" value="1"/>
</dbReference>
<keyword evidence="6" id="KW-0413">Isomerase</keyword>
<protein>
    <recommendedName>
        <fullName evidence="4">UDP-glucose 4-epimerase</fullName>
        <ecNumber evidence="3">5.1.3.2</ecNumber>
    </recommendedName>
    <alternativeName>
        <fullName evidence="8">Galactowaldenase</fullName>
    </alternativeName>
    <alternativeName>
        <fullName evidence="7">UDP-galactose 4-epimerase</fullName>
    </alternativeName>
</protein>
<dbReference type="InterPro" id="IPR003869">
    <property type="entry name" value="Polysac_CapD-like"/>
</dbReference>
<name>A0AA37JZD1_BACUN</name>
<comment type="caution">
    <text evidence="11">The sequence shown here is derived from an EMBL/GenBank/DDBJ whole genome shotgun (WGS) entry which is preliminary data.</text>
</comment>
<accession>A0AA37JZD1</accession>
<evidence type="ECO:0000313" key="12">
    <source>
        <dbReference type="Proteomes" id="UP001055048"/>
    </source>
</evidence>
<dbReference type="GO" id="GO:0009103">
    <property type="term" value="P:lipopolysaccharide biosynthetic process"/>
    <property type="evidence" value="ECO:0007669"/>
    <property type="project" value="UniProtKB-KW"/>
</dbReference>
<organism evidence="11 12">
    <name type="scientific">Bacteroides uniformis</name>
    <dbReference type="NCBI Taxonomy" id="820"/>
    <lineage>
        <taxon>Bacteria</taxon>
        <taxon>Pseudomonadati</taxon>
        <taxon>Bacteroidota</taxon>
        <taxon>Bacteroidia</taxon>
        <taxon>Bacteroidales</taxon>
        <taxon>Bacteroidaceae</taxon>
        <taxon>Bacteroides</taxon>
    </lineage>
</organism>
<evidence type="ECO:0000256" key="3">
    <source>
        <dbReference type="ARBA" id="ARBA00013189"/>
    </source>
</evidence>
<evidence type="ECO:0000259" key="9">
    <source>
        <dbReference type="Pfam" id="PF02719"/>
    </source>
</evidence>
<dbReference type="PANTHER" id="PTHR43318:SF2">
    <property type="entry name" value="UDP-N-ACETYLGLUCOSAMINE 4,6-DEHYDRATASE (INVERTING)"/>
    <property type="match status" value="1"/>
</dbReference>
<dbReference type="Pfam" id="PF08485">
    <property type="entry name" value="Polysacc_syn_2C"/>
    <property type="match status" value="1"/>
</dbReference>
<gene>
    <name evidence="11" type="ORF">CE91St12_30860</name>
</gene>
<dbReference type="InterPro" id="IPR051203">
    <property type="entry name" value="Polysaccharide_Synthase-Rel"/>
</dbReference>
<keyword evidence="5" id="KW-0448">Lipopolysaccharide biosynthesis</keyword>
<dbReference type="CDD" id="cd05237">
    <property type="entry name" value="UDP_invert_4-6DH_SDR_e"/>
    <property type="match status" value="1"/>
</dbReference>
<dbReference type="InterPro" id="IPR013692">
    <property type="entry name" value="CapD_C"/>
</dbReference>